<feature type="region of interest" description="Disordered" evidence="1">
    <location>
        <begin position="752"/>
        <end position="807"/>
    </location>
</feature>
<evidence type="ECO:0000256" key="1">
    <source>
        <dbReference type="SAM" id="MobiDB-lite"/>
    </source>
</evidence>
<dbReference type="PROSITE" id="PS50097">
    <property type="entry name" value="BTB"/>
    <property type="match status" value="1"/>
</dbReference>
<dbReference type="HOGENOM" id="CLU_267779_0_0_1"/>
<dbReference type="InterPro" id="IPR011333">
    <property type="entry name" value="SKP1/BTB/POZ_sf"/>
</dbReference>
<feature type="compositionally biased region" description="Basic and acidic residues" evidence="1">
    <location>
        <begin position="902"/>
        <end position="921"/>
    </location>
</feature>
<feature type="region of interest" description="Disordered" evidence="1">
    <location>
        <begin position="1172"/>
        <end position="1217"/>
    </location>
</feature>
<accession>B4JWN0</accession>
<dbReference type="Gene3D" id="3.30.710.10">
    <property type="entry name" value="Potassium Channel Kv1.1, Chain A"/>
    <property type="match status" value="1"/>
</dbReference>
<keyword evidence="4" id="KW-1185">Reference proteome</keyword>
<feature type="compositionally biased region" description="Polar residues" evidence="1">
    <location>
        <begin position="436"/>
        <end position="467"/>
    </location>
</feature>
<dbReference type="OrthoDB" id="6359816at2759"/>
<dbReference type="OMA" id="PDAICPS"/>
<sequence length="1384" mass="152537">MPEALILLGMADAEPDLSTFENKTGLAEDMKFLASMPELCDVTFLVGDTREPVCAVKAVLSSRSRVFAKMLYAAPSPQRKRETTTKENKLRLFLKRSSEPLLNLQNAAQQRTGFTQQLAPIPEPSGQQHQTLIIEEFEPDVFRQLIEYIHTGCVTLQPRTLLGVMNAADYYGLEELRRACAGFVQCCINVDTVCALLASAERYIQYKCTKTLVQKVLEFVDEHGNEVLNLGSFTLLPQHVVRLILAREELRADEFTKFQAALMWSKKYYDNNPNIDIKEILGTFLEYIQFHKIPANVLMREIHPLNLVPYAIIMNALAYQADPESIDPGKLSPNSSRVRRARQNQGRSMSVQSSLDPLNGPSSSSSVSHTQHQHHHRHRHHHQSLPKIRKAKSQSFRTRRSPSERRSPNATPAAAPILMLNTSSAANGGGEKKRSPLTTPVQPESKSPGSTSQKTPTSLSRQGTLRASSRRKNSGQLTISLGAAAQGRRSPVGHSDRSPQGRRSPLFPTSTSSGLRSPNDQPSPTARSPTGDSQRKSPTFSIQTQERRSPLGAVAPTDFGCQAGRSPISTVHVQDMATEPEETGFMLGGLKRPSINLFTPIYFGSEKRSPMGVIPPILVSNPAETYKSAEREREAAVAAAAQAAAAAEREKESAQPEKKSVMREILAFVRKPSKHISTRTNRFANAFTRAESGSSGGPLIRQSTFSASPAASSTAAKSAVQKQMSEVGFEPKMSLKFAHYTKMSLKLRRLARRQEEEDKQQEKQPSAAGSKRASVDSTQPEQQQVGGEAQAKAKAKEEEPPFELANVHFEKVGESYIKHERLRELVEPELEHETNDSDDDNDNDSDQDIDNDLEPEQTDAAMAQFVEEVTNSLKVVALNGDNNGVGSVGNGSLPAAVHHFTRRSESREPIEPRISEERESDSMDLILPEELRAELVEILKVYAPEPIYVNLQALRREILDEDVEAVAAAAAAAEAEAAAAATAAAAKLPLQCPTIEFEPPSRRSSFDPPRSPFLEQLRSPGVDTETDLINLQRLDSGGDSFELVEGDRKSSRAESSFDCPYSSRDTSFDVSISRYQSTSYEDQTSSFEIVDTDDRHRRHIDLRKSSIELVDAETFQRSGSSCGRKSSLETHFDYTPSEASGMTPARSPNFPMTKKQKAEHFRQLHISPFSAFSRARSPLSQQTSSNYSSRDSYDSSSSYPHGHELAQRSPYADPSKKHFPLTIKQREQEEVKTFLCTDVRCASIFEPRPSSVLTQQLSTGSMSTPSGSGYAPRIPSIAGAGNSVAMAVNNNGVAAAAAALVSQPHPVASLGSCGFSSGSEFEPPSPRRAASASPKHTFTFRIVMKKVDSSPEALCPERHRSRIIDRYRRRDSRRKRIHDAGKSF</sequence>
<feature type="compositionally biased region" description="Basic residues" evidence="1">
    <location>
        <begin position="371"/>
        <end position="400"/>
    </location>
</feature>
<dbReference type="InterPro" id="IPR000210">
    <property type="entry name" value="BTB/POZ_dom"/>
</dbReference>
<feature type="compositionally biased region" description="Basic and acidic residues" evidence="1">
    <location>
        <begin position="752"/>
        <end position="762"/>
    </location>
</feature>
<dbReference type="Gene3D" id="1.25.40.420">
    <property type="match status" value="1"/>
</dbReference>
<feature type="compositionally biased region" description="Low complexity" evidence="1">
    <location>
        <begin position="779"/>
        <end position="792"/>
    </location>
</feature>
<evidence type="ECO:0000313" key="3">
    <source>
        <dbReference type="EMBL" id="EDV98368.1"/>
    </source>
</evidence>
<dbReference type="PANTHER" id="PTHR24410">
    <property type="entry name" value="HL07962P-RELATED"/>
    <property type="match status" value="1"/>
</dbReference>
<dbReference type="SMART" id="SM00875">
    <property type="entry name" value="BACK"/>
    <property type="match status" value="1"/>
</dbReference>
<feature type="region of interest" description="Disordered" evidence="1">
    <location>
        <begin position="900"/>
        <end position="921"/>
    </location>
</feature>
<dbReference type="PhylomeDB" id="B4JWN0"/>
<feature type="compositionally biased region" description="Polar residues" evidence="1">
    <location>
        <begin position="507"/>
        <end position="544"/>
    </location>
</feature>
<dbReference type="CDD" id="cd18507">
    <property type="entry name" value="BACK_GPRS_like"/>
    <property type="match status" value="1"/>
</dbReference>
<dbReference type="CDD" id="cd18294">
    <property type="entry name" value="BTB_POZ_BTBD19"/>
    <property type="match status" value="1"/>
</dbReference>
<dbReference type="EMBL" id="CH916375">
    <property type="protein sequence ID" value="EDV98368.1"/>
    <property type="molecule type" value="Genomic_DNA"/>
</dbReference>
<evidence type="ECO:0000259" key="2">
    <source>
        <dbReference type="PROSITE" id="PS50097"/>
    </source>
</evidence>
<dbReference type="Pfam" id="PF07707">
    <property type="entry name" value="BACK"/>
    <property type="match status" value="1"/>
</dbReference>
<dbReference type="InParanoid" id="B4JWN0"/>
<dbReference type="SMART" id="SM00225">
    <property type="entry name" value="BTB"/>
    <property type="match status" value="1"/>
</dbReference>
<feature type="region of interest" description="Disordered" evidence="1">
    <location>
        <begin position="325"/>
        <end position="562"/>
    </location>
</feature>
<gene>
    <name evidence="3" type="primary">Dgri\GH23077</name>
    <name evidence="3" type="ORF">Dgri_GH23077</name>
</gene>
<feature type="region of interest" description="Disordered" evidence="1">
    <location>
        <begin position="1134"/>
        <end position="1158"/>
    </location>
</feature>
<dbReference type="eggNOG" id="KOG4350">
    <property type="taxonomic scope" value="Eukaryota"/>
</dbReference>
<feature type="compositionally biased region" description="Polar residues" evidence="1">
    <location>
        <begin position="343"/>
        <end position="356"/>
    </location>
</feature>
<dbReference type="PANTHER" id="PTHR24410:SF46">
    <property type="entry name" value="SERINE-ENRICHED PROTEIN"/>
    <property type="match status" value="1"/>
</dbReference>
<dbReference type="Proteomes" id="UP000001070">
    <property type="component" value="Unassembled WGS sequence"/>
</dbReference>
<organism evidence="4">
    <name type="scientific">Drosophila grimshawi</name>
    <name type="common">Hawaiian fruit fly</name>
    <name type="synonym">Idiomyia grimshawi</name>
    <dbReference type="NCBI Taxonomy" id="7222"/>
    <lineage>
        <taxon>Eukaryota</taxon>
        <taxon>Metazoa</taxon>
        <taxon>Ecdysozoa</taxon>
        <taxon>Arthropoda</taxon>
        <taxon>Hexapoda</taxon>
        <taxon>Insecta</taxon>
        <taxon>Pterygota</taxon>
        <taxon>Neoptera</taxon>
        <taxon>Endopterygota</taxon>
        <taxon>Diptera</taxon>
        <taxon>Brachycera</taxon>
        <taxon>Muscomorpha</taxon>
        <taxon>Ephydroidea</taxon>
        <taxon>Drosophilidae</taxon>
        <taxon>Drosophila</taxon>
        <taxon>Hawaiian Drosophila</taxon>
    </lineage>
</organism>
<feature type="compositionally biased region" description="Basic and acidic residues" evidence="1">
    <location>
        <begin position="826"/>
        <end position="835"/>
    </location>
</feature>
<evidence type="ECO:0000313" key="4">
    <source>
        <dbReference type="Proteomes" id="UP000001070"/>
    </source>
</evidence>
<proteinExistence type="predicted"/>
<feature type="region of interest" description="Disordered" evidence="1">
    <location>
        <begin position="1315"/>
        <end position="1334"/>
    </location>
</feature>
<feature type="region of interest" description="Disordered" evidence="1">
    <location>
        <begin position="997"/>
        <end position="1016"/>
    </location>
</feature>
<feature type="domain" description="BTB" evidence="2">
    <location>
        <begin position="40"/>
        <end position="158"/>
    </location>
</feature>
<dbReference type="InterPro" id="IPR011705">
    <property type="entry name" value="BACK"/>
</dbReference>
<feature type="compositionally biased region" description="Low complexity" evidence="1">
    <location>
        <begin position="1184"/>
        <end position="1199"/>
    </location>
</feature>
<name>B4JWN0_DROGR</name>
<feature type="compositionally biased region" description="Acidic residues" evidence="1">
    <location>
        <begin position="836"/>
        <end position="852"/>
    </location>
</feature>
<dbReference type="SUPFAM" id="SSF54695">
    <property type="entry name" value="POZ domain"/>
    <property type="match status" value="1"/>
</dbReference>
<dbReference type="InterPro" id="IPR051481">
    <property type="entry name" value="BTB-POZ/Galectin-3-binding"/>
</dbReference>
<dbReference type="Pfam" id="PF00651">
    <property type="entry name" value="BTB"/>
    <property type="match status" value="2"/>
</dbReference>
<feature type="region of interest" description="Disordered" evidence="1">
    <location>
        <begin position="826"/>
        <end position="852"/>
    </location>
</feature>
<protein>
    <submittedName>
        <fullName evidence="3">GH23077</fullName>
    </submittedName>
</protein>
<reference evidence="3 4" key="1">
    <citation type="journal article" date="2007" name="Nature">
        <title>Evolution of genes and genomes on the Drosophila phylogeny.</title>
        <authorList>
            <consortium name="Drosophila 12 Genomes Consortium"/>
            <person name="Clark A.G."/>
            <person name="Eisen M.B."/>
            <person name="Smith D.R."/>
            <person name="Bergman C.M."/>
            <person name="Oliver B."/>
            <person name="Markow T.A."/>
            <person name="Kaufman T.C."/>
            <person name="Kellis M."/>
            <person name="Gelbart W."/>
            <person name="Iyer V.N."/>
            <person name="Pollard D.A."/>
            <person name="Sackton T.B."/>
            <person name="Larracuente A.M."/>
            <person name="Singh N.D."/>
            <person name="Abad J.P."/>
            <person name="Abt D.N."/>
            <person name="Adryan B."/>
            <person name="Aguade M."/>
            <person name="Akashi H."/>
            <person name="Anderson W.W."/>
            <person name="Aquadro C.F."/>
            <person name="Ardell D.H."/>
            <person name="Arguello R."/>
            <person name="Artieri C.G."/>
            <person name="Barbash D.A."/>
            <person name="Barker D."/>
            <person name="Barsanti P."/>
            <person name="Batterham P."/>
            <person name="Batzoglou S."/>
            <person name="Begun D."/>
            <person name="Bhutkar A."/>
            <person name="Blanco E."/>
            <person name="Bosak S.A."/>
            <person name="Bradley R.K."/>
            <person name="Brand A.D."/>
            <person name="Brent M.R."/>
            <person name="Brooks A.N."/>
            <person name="Brown R.H."/>
            <person name="Butlin R.K."/>
            <person name="Caggese C."/>
            <person name="Calvi B.R."/>
            <person name="Bernardo de Carvalho A."/>
            <person name="Caspi A."/>
            <person name="Castrezana S."/>
            <person name="Celniker S.E."/>
            <person name="Chang J.L."/>
            <person name="Chapple C."/>
            <person name="Chatterji S."/>
            <person name="Chinwalla A."/>
            <person name="Civetta A."/>
            <person name="Clifton S.W."/>
            <person name="Comeron J.M."/>
            <person name="Costello J.C."/>
            <person name="Coyne J.A."/>
            <person name="Daub J."/>
            <person name="David R.G."/>
            <person name="Delcher A.L."/>
            <person name="Delehaunty K."/>
            <person name="Do C.B."/>
            <person name="Ebling H."/>
            <person name="Edwards K."/>
            <person name="Eickbush T."/>
            <person name="Evans J.D."/>
            <person name="Filipski A."/>
            <person name="Findeiss S."/>
            <person name="Freyhult E."/>
            <person name="Fulton L."/>
            <person name="Fulton R."/>
            <person name="Garcia A.C."/>
            <person name="Gardiner A."/>
            <person name="Garfield D.A."/>
            <person name="Garvin B.E."/>
            <person name="Gibson G."/>
            <person name="Gilbert D."/>
            <person name="Gnerre S."/>
            <person name="Godfrey J."/>
            <person name="Good R."/>
            <person name="Gotea V."/>
            <person name="Gravely B."/>
            <person name="Greenberg A.J."/>
            <person name="Griffiths-Jones S."/>
            <person name="Gross S."/>
            <person name="Guigo R."/>
            <person name="Gustafson E.A."/>
            <person name="Haerty W."/>
            <person name="Hahn M.W."/>
            <person name="Halligan D.L."/>
            <person name="Halpern A.L."/>
            <person name="Halter G.M."/>
            <person name="Han M.V."/>
            <person name="Heger A."/>
            <person name="Hillier L."/>
            <person name="Hinrichs A.S."/>
            <person name="Holmes I."/>
            <person name="Hoskins R.A."/>
            <person name="Hubisz M.J."/>
            <person name="Hultmark D."/>
            <person name="Huntley M.A."/>
            <person name="Jaffe D.B."/>
            <person name="Jagadeeshan S."/>
            <person name="Jeck W.R."/>
            <person name="Johnson J."/>
            <person name="Jones C.D."/>
            <person name="Jordan W.C."/>
            <person name="Karpen G.H."/>
            <person name="Kataoka E."/>
            <person name="Keightley P.D."/>
            <person name="Kheradpour P."/>
            <person name="Kirkness E.F."/>
            <person name="Koerich L.B."/>
            <person name="Kristiansen K."/>
            <person name="Kudrna D."/>
            <person name="Kulathinal R.J."/>
            <person name="Kumar S."/>
            <person name="Kwok R."/>
            <person name="Lander E."/>
            <person name="Langley C.H."/>
            <person name="Lapoint R."/>
            <person name="Lazzaro B.P."/>
            <person name="Lee S.J."/>
            <person name="Levesque L."/>
            <person name="Li R."/>
            <person name="Lin C.F."/>
            <person name="Lin M.F."/>
            <person name="Lindblad-Toh K."/>
            <person name="Llopart A."/>
            <person name="Long M."/>
            <person name="Low L."/>
            <person name="Lozovsky E."/>
            <person name="Lu J."/>
            <person name="Luo M."/>
            <person name="Machado C.A."/>
            <person name="Makalowski W."/>
            <person name="Marzo M."/>
            <person name="Matsuda M."/>
            <person name="Matzkin L."/>
            <person name="McAllister B."/>
            <person name="McBride C.S."/>
            <person name="McKernan B."/>
            <person name="McKernan K."/>
            <person name="Mendez-Lago M."/>
            <person name="Minx P."/>
            <person name="Mollenhauer M.U."/>
            <person name="Montooth K."/>
            <person name="Mount S.M."/>
            <person name="Mu X."/>
            <person name="Myers E."/>
            <person name="Negre B."/>
            <person name="Newfeld S."/>
            <person name="Nielsen R."/>
            <person name="Noor M.A."/>
            <person name="O'Grady P."/>
            <person name="Pachter L."/>
            <person name="Papaceit M."/>
            <person name="Parisi M.J."/>
            <person name="Parisi M."/>
            <person name="Parts L."/>
            <person name="Pedersen J.S."/>
            <person name="Pesole G."/>
            <person name="Phillippy A.M."/>
            <person name="Ponting C.P."/>
            <person name="Pop M."/>
            <person name="Porcelli D."/>
            <person name="Powell J.R."/>
            <person name="Prohaska S."/>
            <person name="Pruitt K."/>
            <person name="Puig M."/>
            <person name="Quesneville H."/>
            <person name="Ram K.R."/>
            <person name="Rand D."/>
            <person name="Rasmussen M.D."/>
            <person name="Reed L.K."/>
            <person name="Reenan R."/>
            <person name="Reily A."/>
            <person name="Remington K.A."/>
            <person name="Rieger T.T."/>
            <person name="Ritchie M.G."/>
            <person name="Robin C."/>
            <person name="Rogers Y.H."/>
            <person name="Rohde C."/>
            <person name="Rozas J."/>
            <person name="Rubenfield M.J."/>
            <person name="Ruiz A."/>
            <person name="Russo S."/>
            <person name="Salzberg S.L."/>
            <person name="Sanchez-Gracia A."/>
            <person name="Saranga D.J."/>
            <person name="Sato H."/>
            <person name="Schaeffer S.W."/>
            <person name="Schatz M.C."/>
            <person name="Schlenke T."/>
            <person name="Schwartz R."/>
            <person name="Segarra C."/>
            <person name="Singh R.S."/>
            <person name="Sirot L."/>
            <person name="Sirota M."/>
            <person name="Sisneros N.B."/>
            <person name="Smith C.D."/>
            <person name="Smith T.F."/>
            <person name="Spieth J."/>
            <person name="Stage D.E."/>
            <person name="Stark A."/>
            <person name="Stephan W."/>
            <person name="Strausberg R.L."/>
            <person name="Strempel S."/>
            <person name="Sturgill D."/>
            <person name="Sutton G."/>
            <person name="Sutton G.G."/>
            <person name="Tao W."/>
            <person name="Teichmann S."/>
            <person name="Tobari Y.N."/>
            <person name="Tomimura Y."/>
            <person name="Tsolas J.M."/>
            <person name="Valente V.L."/>
            <person name="Venter E."/>
            <person name="Venter J.C."/>
            <person name="Vicario S."/>
            <person name="Vieira F.G."/>
            <person name="Vilella A.J."/>
            <person name="Villasante A."/>
            <person name="Walenz B."/>
            <person name="Wang J."/>
            <person name="Wasserman M."/>
            <person name="Watts T."/>
            <person name="Wilson D."/>
            <person name="Wilson R.K."/>
            <person name="Wing R.A."/>
            <person name="Wolfner M.F."/>
            <person name="Wong A."/>
            <person name="Wong G.K."/>
            <person name="Wu C.I."/>
            <person name="Wu G."/>
            <person name="Yamamoto D."/>
            <person name="Yang H.P."/>
            <person name="Yang S.P."/>
            <person name="Yorke J.A."/>
            <person name="Yoshida K."/>
            <person name="Zdobnov E."/>
            <person name="Zhang P."/>
            <person name="Zhang Y."/>
            <person name="Zimin A.V."/>
            <person name="Baldwin J."/>
            <person name="Abdouelleil A."/>
            <person name="Abdulkadir J."/>
            <person name="Abebe A."/>
            <person name="Abera B."/>
            <person name="Abreu J."/>
            <person name="Acer S.C."/>
            <person name="Aftuck L."/>
            <person name="Alexander A."/>
            <person name="An P."/>
            <person name="Anderson E."/>
            <person name="Anderson S."/>
            <person name="Arachi H."/>
            <person name="Azer M."/>
            <person name="Bachantsang P."/>
            <person name="Barry A."/>
            <person name="Bayul T."/>
            <person name="Berlin A."/>
            <person name="Bessette D."/>
            <person name="Bloom T."/>
            <person name="Blye J."/>
            <person name="Boguslavskiy L."/>
            <person name="Bonnet C."/>
            <person name="Boukhgalter B."/>
            <person name="Bourzgui I."/>
            <person name="Brown A."/>
            <person name="Cahill P."/>
            <person name="Channer S."/>
            <person name="Cheshatsang Y."/>
            <person name="Chuda L."/>
            <person name="Citroen M."/>
            <person name="Collymore A."/>
            <person name="Cooke P."/>
            <person name="Costello M."/>
            <person name="D'Aco K."/>
            <person name="Daza R."/>
            <person name="De Haan G."/>
            <person name="DeGray S."/>
            <person name="DeMaso C."/>
            <person name="Dhargay N."/>
            <person name="Dooley K."/>
            <person name="Dooley E."/>
            <person name="Doricent M."/>
            <person name="Dorje P."/>
            <person name="Dorjee K."/>
            <person name="Dupes A."/>
            <person name="Elong R."/>
            <person name="Falk J."/>
            <person name="Farina A."/>
            <person name="Faro S."/>
            <person name="Ferguson D."/>
            <person name="Fisher S."/>
            <person name="Foley C.D."/>
            <person name="Franke A."/>
            <person name="Friedrich D."/>
            <person name="Gadbois L."/>
            <person name="Gearin G."/>
            <person name="Gearin C.R."/>
            <person name="Giannoukos G."/>
            <person name="Goode T."/>
            <person name="Graham J."/>
            <person name="Grandbois E."/>
            <person name="Grewal S."/>
            <person name="Gyaltsen K."/>
            <person name="Hafez N."/>
            <person name="Hagos B."/>
            <person name="Hall J."/>
            <person name="Henson C."/>
            <person name="Hollinger A."/>
            <person name="Honan T."/>
            <person name="Huard M.D."/>
            <person name="Hughes L."/>
            <person name="Hurhula B."/>
            <person name="Husby M.E."/>
            <person name="Kamat A."/>
            <person name="Kanga B."/>
            <person name="Kashin S."/>
            <person name="Khazanovich D."/>
            <person name="Kisner P."/>
            <person name="Lance K."/>
            <person name="Lara M."/>
            <person name="Lee W."/>
            <person name="Lennon N."/>
            <person name="Letendre F."/>
            <person name="LeVine R."/>
            <person name="Lipovsky A."/>
            <person name="Liu X."/>
            <person name="Liu J."/>
            <person name="Liu S."/>
            <person name="Lokyitsang T."/>
            <person name="Lokyitsang Y."/>
            <person name="Lubonja R."/>
            <person name="Lui A."/>
            <person name="MacDonald P."/>
            <person name="Magnisalis V."/>
            <person name="Maru K."/>
            <person name="Matthews C."/>
            <person name="McCusker W."/>
            <person name="McDonough S."/>
            <person name="Mehta T."/>
            <person name="Meldrim J."/>
            <person name="Meneus L."/>
            <person name="Mihai O."/>
            <person name="Mihalev A."/>
            <person name="Mihova T."/>
            <person name="Mittelman R."/>
            <person name="Mlenga V."/>
            <person name="Montmayeur A."/>
            <person name="Mulrain L."/>
            <person name="Navidi A."/>
            <person name="Naylor J."/>
            <person name="Negash T."/>
            <person name="Nguyen T."/>
            <person name="Nguyen N."/>
            <person name="Nicol R."/>
            <person name="Norbu C."/>
            <person name="Norbu N."/>
            <person name="Novod N."/>
            <person name="O'Neill B."/>
            <person name="Osman S."/>
            <person name="Markiewicz E."/>
            <person name="Oyono O.L."/>
            <person name="Patti C."/>
            <person name="Phunkhang P."/>
            <person name="Pierre F."/>
            <person name="Priest M."/>
            <person name="Raghuraman S."/>
            <person name="Rege F."/>
            <person name="Reyes R."/>
            <person name="Rise C."/>
            <person name="Rogov P."/>
            <person name="Ross K."/>
            <person name="Ryan E."/>
            <person name="Settipalli S."/>
            <person name="Shea T."/>
            <person name="Sherpa N."/>
            <person name="Shi L."/>
            <person name="Shih D."/>
            <person name="Sparrow T."/>
            <person name="Spaulding J."/>
            <person name="Stalker J."/>
            <person name="Stange-Thomann N."/>
            <person name="Stavropoulos S."/>
            <person name="Stone C."/>
            <person name="Strader C."/>
            <person name="Tesfaye S."/>
            <person name="Thomson T."/>
            <person name="Thoulutsang Y."/>
            <person name="Thoulutsang D."/>
            <person name="Topham K."/>
            <person name="Topping I."/>
            <person name="Tsamla T."/>
            <person name="Vassiliev H."/>
            <person name="Vo A."/>
            <person name="Wangchuk T."/>
            <person name="Wangdi T."/>
            <person name="Weiand M."/>
            <person name="Wilkinson J."/>
            <person name="Wilson A."/>
            <person name="Yadav S."/>
            <person name="Young G."/>
            <person name="Yu Q."/>
            <person name="Zembek L."/>
            <person name="Zhong D."/>
            <person name="Zimmer A."/>
            <person name="Zwirko Z."/>
            <person name="Jaffe D.B."/>
            <person name="Alvarez P."/>
            <person name="Brockman W."/>
            <person name="Butler J."/>
            <person name="Chin C."/>
            <person name="Gnerre S."/>
            <person name="Grabherr M."/>
            <person name="Kleber M."/>
            <person name="Mauceli E."/>
            <person name="MacCallum I."/>
        </authorList>
    </citation>
    <scope>NUCLEOTIDE SEQUENCE [LARGE SCALE GENOMIC DNA]</scope>
    <source>
        <strain evidence="4">Tucson 15287-2541.00</strain>
    </source>
</reference>